<organism evidence="3 4">
    <name type="scientific">Ambrosiozyma monospora</name>
    <name type="common">Yeast</name>
    <name type="synonym">Endomycopsis monosporus</name>
    <dbReference type="NCBI Taxonomy" id="43982"/>
    <lineage>
        <taxon>Eukaryota</taxon>
        <taxon>Fungi</taxon>
        <taxon>Dikarya</taxon>
        <taxon>Ascomycota</taxon>
        <taxon>Saccharomycotina</taxon>
        <taxon>Pichiomycetes</taxon>
        <taxon>Pichiales</taxon>
        <taxon>Pichiaceae</taxon>
        <taxon>Ambrosiozyma</taxon>
    </lineage>
</organism>
<comment type="caution">
    <text evidence="3">The sequence shown here is derived from an EMBL/GenBank/DDBJ whole genome shotgun (WGS) entry which is preliminary data.</text>
</comment>
<evidence type="ECO:0000256" key="1">
    <source>
        <dbReference type="SAM" id="MobiDB-lite"/>
    </source>
</evidence>
<dbReference type="InterPro" id="IPR000651">
    <property type="entry name" value="Ras-like_Gua-exchang_fac_N"/>
</dbReference>
<protein>
    <submittedName>
        <fullName evidence="3">Unnamed protein product</fullName>
    </submittedName>
</protein>
<gene>
    <name evidence="3" type="ORF">Amon01_000990100</name>
</gene>
<sequence length="206" mass="22860">MDSPSLDPKLTLDNAAPNSNSQSNSKPTLTPTPPTTATTSTTNTDDLHQPPQQQSIEMTTSTSISISTTNEENLEMEQKLSQLLINFAQNEPLFDNDLLYPTPTESEITHFMKSEDFKTAALASGRVRSSTIDTISTIKPHTQKLKTATIEAIVTHLTSPEVIDYKFLVDFFLTFRNYIDAGEDWLFGISENICLIASLDPEPFSR</sequence>
<feature type="region of interest" description="Disordered" evidence="1">
    <location>
        <begin position="1"/>
        <end position="72"/>
    </location>
</feature>
<feature type="compositionally biased region" description="Low complexity" evidence="1">
    <location>
        <begin position="52"/>
        <end position="71"/>
    </location>
</feature>
<accession>A0A9W6T8E2</accession>
<dbReference type="SUPFAM" id="SSF48366">
    <property type="entry name" value="Ras GEF"/>
    <property type="match status" value="1"/>
</dbReference>
<evidence type="ECO:0000259" key="2">
    <source>
        <dbReference type="Pfam" id="PF00618"/>
    </source>
</evidence>
<feature type="domain" description="N-terminal Ras-GEF" evidence="2">
    <location>
        <begin position="145"/>
        <end position="181"/>
    </location>
</feature>
<keyword evidence="4" id="KW-1185">Reference proteome</keyword>
<dbReference type="Proteomes" id="UP001165063">
    <property type="component" value="Unassembled WGS sequence"/>
</dbReference>
<dbReference type="Gene3D" id="1.20.870.10">
    <property type="entry name" value="Son of sevenless (SoS) protein Chain: S domain 1"/>
    <property type="match status" value="1"/>
</dbReference>
<dbReference type="Pfam" id="PF00618">
    <property type="entry name" value="RasGEF_N"/>
    <property type="match status" value="1"/>
</dbReference>
<dbReference type="InterPro" id="IPR023578">
    <property type="entry name" value="Ras_GEF_dom_sf"/>
</dbReference>
<name>A0A9W6T8E2_AMBMO</name>
<dbReference type="EMBL" id="BSXU01014410">
    <property type="protein sequence ID" value="GME80802.1"/>
    <property type="molecule type" value="Genomic_DNA"/>
</dbReference>
<evidence type="ECO:0000313" key="4">
    <source>
        <dbReference type="Proteomes" id="UP001165063"/>
    </source>
</evidence>
<evidence type="ECO:0000313" key="3">
    <source>
        <dbReference type="EMBL" id="GME80802.1"/>
    </source>
</evidence>
<proteinExistence type="predicted"/>
<feature type="compositionally biased region" description="Low complexity" evidence="1">
    <location>
        <begin position="14"/>
        <end position="44"/>
    </location>
</feature>
<dbReference type="AlphaFoldDB" id="A0A9W6T8E2"/>
<reference evidence="3" key="1">
    <citation type="submission" date="2023-04" db="EMBL/GenBank/DDBJ databases">
        <title>Ambrosiozyma monospora NBRC 1965.</title>
        <authorList>
            <person name="Ichikawa N."/>
            <person name="Sato H."/>
            <person name="Tonouchi N."/>
        </authorList>
    </citation>
    <scope>NUCLEOTIDE SEQUENCE</scope>
    <source>
        <strain evidence="3">NBRC 1965</strain>
    </source>
</reference>